<dbReference type="InterPro" id="IPR029139">
    <property type="entry name" value="QueF_N"/>
</dbReference>
<feature type="binding site" evidence="5">
    <location>
        <begin position="90"/>
        <end position="91"/>
    </location>
    <ligand>
        <name>NADPH</name>
        <dbReference type="ChEBI" id="CHEBI:57783"/>
    </ligand>
</feature>
<evidence type="ECO:0000256" key="2">
    <source>
        <dbReference type="ARBA" id="ARBA00022785"/>
    </source>
</evidence>
<dbReference type="KEGG" id="pmai:CF386_01445"/>
<proteinExistence type="inferred from homology"/>
<dbReference type="InterPro" id="IPR043133">
    <property type="entry name" value="GTP-CH-I_C/QueF"/>
</dbReference>
<dbReference type="InterPro" id="IPR050084">
    <property type="entry name" value="NADPH_dep_7-cyano-7-deazaG_red"/>
</dbReference>
<keyword evidence="4 5" id="KW-0560">Oxidoreductase</keyword>
<keyword evidence="1 5" id="KW-0963">Cytoplasm</keyword>
<dbReference type="PANTHER" id="PTHR34354">
    <property type="entry name" value="NADPH-DEPENDENT 7-CYANO-7-DEAZAGUANINE REDUCTASE"/>
    <property type="match status" value="1"/>
</dbReference>
<comment type="subunit">
    <text evidence="5">Homodimer.</text>
</comment>
<evidence type="ECO:0000259" key="6">
    <source>
        <dbReference type="Pfam" id="PF14819"/>
    </source>
</evidence>
<evidence type="ECO:0000256" key="4">
    <source>
        <dbReference type="ARBA" id="ARBA00023002"/>
    </source>
</evidence>
<dbReference type="HAMAP" id="MF_00817">
    <property type="entry name" value="QueF_type2"/>
    <property type="match status" value="1"/>
</dbReference>
<dbReference type="Proteomes" id="UP000242175">
    <property type="component" value="Chromosome large"/>
</dbReference>
<comment type="pathway">
    <text evidence="5">tRNA modification; tRNA-queuosine biosynthesis.</text>
</comment>
<comment type="catalytic activity">
    <reaction evidence="5">
        <text>7-aminomethyl-7-carbaguanine + 2 NADP(+) = 7-cyano-7-carbaguanine + 2 NADPH + 3 H(+)</text>
        <dbReference type="Rhea" id="RHEA:13409"/>
        <dbReference type="ChEBI" id="CHEBI:15378"/>
        <dbReference type="ChEBI" id="CHEBI:45075"/>
        <dbReference type="ChEBI" id="CHEBI:57783"/>
        <dbReference type="ChEBI" id="CHEBI:58349"/>
        <dbReference type="ChEBI" id="CHEBI:58703"/>
        <dbReference type="EC" id="1.7.1.13"/>
    </reaction>
</comment>
<feature type="domain" description="NADPH-dependent 7-cyano-7-deazaguanine reductase N-terminal" evidence="6">
    <location>
        <begin position="21"/>
        <end position="131"/>
    </location>
</feature>
<protein>
    <recommendedName>
        <fullName evidence="5">NADPH-dependent 7-cyano-7-deazaguanine reductase</fullName>
        <ecNumber evidence="5">1.7.1.13</ecNumber>
    </recommendedName>
    <alternativeName>
        <fullName evidence="5">7-cyano-7-carbaguanine reductase</fullName>
    </alternativeName>
    <alternativeName>
        <fullName evidence="5">NADPH-dependent nitrile oxidoreductase</fullName>
    </alternativeName>
    <alternativeName>
        <fullName evidence="5">PreQ(0) reductase</fullName>
    </alternativeName>
</protein>
<dbReference type="GO" id="GO:0008616">
    <property type="term" value="P:tRNA queuosine(34) biosynthetic process"/>
    <property type="evidence" value="ECO:0007669"/>
    <property type="project" value="UniProtKB-UniRule"/>
</dbReference>
<accession>A0A220VBQ7</accession>
<dbReference type="PANTHER" id="PTHR34354:SF1">
    <property type="entry name" value="NADPH-DEPENDENT 7-CYANO-7-DEAZAGUANINE REDUCTASE"/>
    <property type="match status" value="1"/>
</dbReference>
<gene>
    <name evidence="5 7" type="primary">queF</name>
    <name evidence="7" type="ORF">CF386_01445</name>
</gene>
<dbReference type="RefSeq" id="WP_089072737.1">
    <property type="nucleotide sequence ID" value="NZ_CBCSAM010000015.1"/>
</dbReference>
<keyword evidence="2 5" id="KW-0671">Queuosine biosynthesis</keyword>
<dbReference type="AlphaFoldDB" id="A0A220VBQ7"/>
<dbReference type="InterPro" id="IPR016428">
    <property type="entry name" value="QueF_type2"/>
</dbReference>
<feature type="binding site" evidence="5">
    <location>
        <begin position="230"/>
        <end position="231"/>
    </location>
    <ligand>
        <name>substrate</name>
    </ligand>
</feature>
<dbReference type="PIRSF" id="PIRSF004750">
    <property type="entry name" value="Nitrile_oxidored_YqcD_prd"/>
    <property type="match status" value="1"/>
</dbReference>
<evidence type="ECO:0000313" key="8">
    <source>
        <dbReference type="Proteomes" id="UP000242175"/>
    </source>
</evidence>
<dbReference type="EMBL" id="CP022355">
    <property type="protein sequence ID" value="ASK77827.1"/>
    <property type="molecule type" value="Genomic_DNA"/>
</dbReference>
<dbReference type="SUPFAM" id="SSF55620">
    <property type="entry name" value="Tetrahydrobiopterin biosynthesis enzymes-like"/>
    <property type="match status" value="1"/>
</dbReference>
<dbReference type="GO" id="GO:0005737">
    <property type="term" value="C:cytoplasm"/>
    <property type="evidence" value="ECO:0007669"/>
    <property type="project" value="UniProtKB-SubCell"/>
</dbReference>
<name>A0A220VBQ7_9GAMM</name>
<dbReference type="GO" id="GO:0033739">
    <property type="term" value="F:preQ1 synthase activity"/>
    <property type="evidence" value="ECO:0007669"/>
    <property type="project" value="UniProtKB-UniRule"/>
</dbReference>
<evidence type="ECO:0000256" key="3">
    <source>
        <dbReference type="ARBA" id="ARBA00022857"/>
    </source>
</evidence>
<evidence type="ECO:0000313" key="7">
    <source>
        <dbReference type="EMBL" id="ASK77827.1"/>
    </source>
</evidence>
<sequence length="284" mass="32568">MSKRSTDSGTLHLILGKSTKYPSEYNNTLLKGVSRDLNRATLGLTKNCIPFSGFDLWTLYELSWLNMNGLPQVAIGEVRVSSDSDFIIESKSFKLYLNSFNQTNFKSWQEVANTMQKDLSKVANSSVDVTLLPLEEFNNQFIGFFSGICLEKVFSDLSIEQYQYNPKILTNAKGSEIVEEDLYSNLLKSNCLITNQPDWGSIKISYKGPQICKETLLKYIISLRTHNEFHEQCIERIFLDILQYCKPELLTVYARYTRRGGLDINPYRTNQGKVPSENVRFARQ</sequence>
<dbReference type="Pfam" id="PF14489">
    <property type="entry name" value="QueF"/>
    <property type="match status" value="1"/>
</dbReference>
<keyword evidence="8" id="KW-1185">Reference proteome</keyword>
<dbReference type="EC" id="1.7.1.13" evidence="5"/>
<dbReference type="Gene3D" id="3.30.1130.10">
    <property type="match status" value="2"/>
</dbReference>
<dbReference type="Pfam" id="PF14819">
    <property type="entry name" value="QueF_N"/>
    <property type="match status" value="1"/>
</dbReference>
<keyword evidence="3 5" id="KW-0521">NADP</keyword>
<comment type="similarity">
    <text evidence="5">Belongs to the GTP cyclohydrolase I family. QueF type 2 subfamily.</text>
</comment>
<feature type="active site" description="Thioimide intermediate" evidence="5">
    <location>
        <position position="191"/>
    </location>
</feature>
<feature type="binding site" evidence="5">
    <location>
        <begin position="259"/>
        <end position="260"/>
    </location>
    <ligand>
        <name>NADPH</name>
        <dbReference type="ChEBI" id="CHEBI:57783"/>
    </ligand>
</feature>
<evidence type="ECO:0000256" key="1">
    <source>
        <dbReference type="ARBA" id="ARBA00022490"/>
    </source>
</evidence>
<dbReference type="UniPathway" id="UPA00392"/>
<comment type="function">
    <text evidence="5">Catalyzes the NADPH-dependent reduction of 7-cyano-7-deazaguanine (preQ0) to 7-aminomethyl-7-deazaguanine (preQ1).</text>
</comment>
<reference evidence="7 8" key="1">
    <citation type="journal article" date="2016" name="Int. J. Syst. Evol. Microbiol.">
        <title>Paraphotobacterium marinum gen. nov., sp. nov., a member of the family Vibrionaceae, isolated from surface seawater.</title>
        <authorList>
            <person name="Huang Z."/>
            <person name="Dong C."/>
            <person name="Shao Z."/>
        </authorList>
    </citation>
    <scope>NUCLEOTIDE SEQUENCE [LARGE SCALE GENOMIC DNA]</scope>
    <source>
        <strain evidence="7 8">NSCS20N07D</strain>
    </source>
</reference>
<dbReference type="InterPro" id="IPR029500">
    <property type="entry name" value="QueF"/>
</dbReference>
<dbReference type="NCBIfam" id="TIGR03138">
    <property type="entry name" value="QueF"/>
    <property type="match status" value="1"/>
</dbReference>
<organism evidence="7 8">
    <name type="scientific">Paraphotobacterium marinum</name>
    <dbReference type="NCBI Taxonomy" id="1755811"/>
    <lineage>
        <taxon>Bacteria</taxon>
        <taxon>Pseudomonadati</taxon>
        <taxon>Pseudomonadota</taxon>
        <taxon>Gammaproteobacteria</taxon>
        <taxon>Vibrionales</taxon>
        <taxon>Vibrionaceae</taxon>
        <taxon>Paraphotobacterium</taxon>
    </lineage>
</organism>
<feature type="active site" description="Proton donor" evidence="5">
    <location>
        <position position="198"/>
    </location>
</feature>
<comment type="subcellular location">
    <subcellularLocation>
        <location evidence="5">Cytoplasm</location>
    </subcellularLocation>
</comment>
<feature type="binding site" evidence="5">
    <location>
        <begin position="88"/>
        <end position="90"/>
    </location>
    <ligand>
        <name>substrate</name>
    </ligand>
</feature>
<dbReference type="OrthoDB" id="9789995at2"/>
<evidence type="ECO:0000256" key="5">
    <source>
        <dbReference type="HAMAP-Rule" id="MF_00817"/>
    </source>
</evidence>